<dbReference type="EMBL" id="NKXS01002650">
    <property type="protein sequence ID" value="PIN12627.1"/>
    <property type="molecule type" value="Genomic_DNA"/>
</dbReference>
<dbReference type="STRING" id="429701.A0A2G9H528"/>
<name>A0A2G9H528_9LAMI</name>
<feature type="region of interest" description="Disordered" evidence="3">
    <location>
        <begin position="1"/>
        <end position="22"/>
    </location>
</feature>
<feature type="domain" description="VASt" evidence="4">
    <location>
        <begin position="84"/>
        <end position="254"/>
    </location>
</feature>
<dbReference type="PROSITE" id="PS51778">
    <property type="entry name" value="VAST"/>
    <property type="match status" value="1"/>
</dbReference>
<evidence type="ECO:0000256" key="3">
    <source>
        <dbReference type="SAM" id="MobiDB-lite"/>
    </source>
</evidence>
<comment type="caution">
    <text evidence="5">The sequence shown here is derived from an EMBL/GenBank/DDBJ whole genome shotgun (WGS) entry which is preliminary data.</text>
</comment>
<evidence type="ECO:0000259" key="4">
    <source>
        <dbReference type="PROSITE" id="PS51778"/>
    </source>
</evidence>
<dbReference type="GO" id="GO:0016020">
    <property type="term" value="C:membrane"/>
    <property type="evidence" value="ECO:0007669"/>
    <property type="project" value="UniProtKB-SubCell"/>
</dbReference>
<evidence type="ECO:0000256" key="2">
    <source>
        <dbReference type="ARBA" id="ARBA00023136"/>
    </source>
</evidence>
<feature type="region of interest" description="Disordered" evidence="3">
    <location>
        <begin position="39"/>
        <end position="66"/>
    </location>
</feature>
<protein>
    <recommendedName>
        <fullName evidence="4">VASt domain-containing protein</fullName>
    </recommendedName>
</protein>
<evidence type="ECO:0000313" key="6">
    <source>
        <dbReference type="Proteomes" id="UP000231279"/>
    </source>
</evidence>
<dbReference type="PANTHER" id="PTHR47038">
    <property type="entry name" value="BAG-ASSOCIATED GRAM PROTEIN 1"/>
    <property type="match status" value="1"/>
</dbReference>
<evidence type="ECO:0000256" key="1">
    <source>
        <dbReference type="ARBA" id="ARBA00004370"/>
    </source>
</evidence>
<gene>
    <name evidence="5" type="ORF">CDL12_14760</name>
</gene>
<comment type="subcellular location">
    <subcellularLocation>
        <location evidence="1">Membrane</location>
    </subcellularLocation>
</comment>
<sequence length="272" mass="30861">MLEADKKEEPSPPIDYLKGKEQSTLLDITKEKQQPALLESVKEKEQSALHTDSSSVRGNESQSKIPEQVVATPKKFQPFIKEEMLTRVYNDVFPCAMEQFFKLVLDDDSTFTMEFHTAIKDFNIAVGQWCTSDEYSGQVRKVTYTRSSKYAMCDPEMRMTESQHVVLSADKKTLVFEISLVTEGVPFASCFENHAKWTVGAKSQSSCTLDIGFGIYFKKWCVVQSKIKAIGLEENKIYYKTMSDATRSYIMSRISNTEIDSVATPVAIQENK</sequence>
<proteinExistence type="predicted"/>
<reference evidence="6" key="1">
    <citation type="journal article" date="2018" name="Gigascience">
        <title>Genome assembly of the Pink Ipe (Handroanthus impetiginosus, Bignoniaceae), a highly valued, ecologically keystone Neotropical timber forest tree.</title>
        <authorList>
            <person name="Silva-Junior O.B."/>
            <person name="Grattapaglia D."/>
            <person name="Novaes E."/>
            <person name="Collevatti R.G."/>
        </authorList>
    </citation>
    <scope>NUCLEOTIDE SEQUENCE [LARGE SCALE GENOMIC DNA]</scope>
    <source>
        <strain evidence="6">cv. UFG-1</strain>
    </source>
</reference>
<dbReference type="Pfam" id="PF16016">
    <property type="entry name" value="VASt"/>
    <property type="match status" value="1"/>
</dbReference>
<dbReference type="InterPro" id="IPR044655">
    <property type="entry name" value="BAGP1-like"/>
</dbReference>
<feature type="compositionally biased region" description="Polar residues" evidence="3">
    <location>
        <begin position="48"/>
        <end position="65"/>
    </location>
</feature>
<evidence type="ECO:0000313" key="5">
    <source>
        <dbReference type="EMBL" id="PIN12627.1"/>
    </source>
</evidence>
<organism evidence="5 6">
    <name type="scientific">Handroanthus impetiginosus</name>
    <dbReference type="NCBI Taxonomy" id="429701"/>
    <lineage>
        <taxon>Eukaryota</taxon>
        <taxon>Viridiplantae</taxon>
        <taxon>Streptophyta</taxon>
        <taxon>Embryophyta</taxon>
        <taxon>Tracheophyta</taxon>
        <taxon>Spermatophyta</taxon>
        <taxon>Magnoliopsida</taxon>
        <taxon>eudicotyledons</taxon>
        <taxon>Gunneridae</taxon>
        <taxon>Pentapetalae</taxon>
        <taxon>asterids</taxon>
        <taxon>lamiids</taxon>
        <taxon>Lamiales</taxon>
        <taxon>Bignoniaceae</taxon>
        <taxon>Crescentiina</taxon>
        <taxon>Tabebuia alliance</taxon>
        <taxon>Handroanthus</taxon>
    </lineage>
</organism>
<dbReference type="Proteomes" id="UP000231279">
    <property type="component" value="Unassembled WGS sequence"/>
</dbReference>
<feature type="compositionally biased region" description="Basic and acidic residues" evidence="3">
    <location>
        <begin position="1"/>
        <end position="10"/>
    </location>
</feature>
<accession>A0A2G9H528</accession>
<dbReference type="AlphaFoldDB" id="A0A2G9H528"/>
<keyword evidence="6" id="KW-1185">Reference proteome</keyword>
<dbReference type="OrthoDB" id="906214at2759"/>
<dbReference type="PANTHER" id="PTHR47038:SF1">
    <property type="entry name" value="BAG-ASSOCIATED GRAM PROTEIN 1"/>
    <property type="match status" value="1"/>
</dbReference>
<dbReference type="InterPro" id="IPR031968">
    <property type="entry name" value="VASt"/>
</dbReference>
<keyword evidence="2" id="KW-0472">Membrane</keyword>